<dbReference type="Proteomes" id="UP000234323">
    <property type="component" value="Unassembled WGS sequence"/>
</dbReference>
<reference evidence="3 4" key="1">
    <citation type="submission" date="2015-10" db="EMBL/GenBank/DDBJ databases">
        <title>Genome analyses suggest a sexual origin of heterokaryosis in a supposedly ancient asexual fungus.</title>
        <authorList>
            <person name="Ropars J."/>
            <person name="Sedzielewska K."/>
            <person name="Noel J."/>
            <person name="Charron P."/>
            <person name="Farinelli L."/>
            <person name="Marton T."/>
            <person name="Kruger M."/>
            <person name="Pelin A."/>
            <person name="Brachmann A."/>
            <person name="Corradi N."/>
        </authorList>
    </citation>
    <scope>NUCLEOTIDE SEQUENCE [LARGE SCALE GENOMIC DNA]</scope>
    <source>
        <strain evidence="3 4">A4</strain>
    </source>
</reference>
<feature type="domain" description="Cas12f1-like TNB" evidence="2">
    <location>
        <begin position="2"/>
        <end position="46"/>
    </location>
</feature>
<dbReference type="AlphaFoldDB" id="A0A2I1H755"/>
<evidence type="ECO:0000313" key="3">
    <source>
        <dbReference type="EMBL" id="PKY54705.1"/>
    </source>
</evidence>
<evidence type="ECO:0000256" key="1">
    <source>
        <dbReference type="ARBA" id="ARBA00023125"/>
    </source>
</evidence>
<dbReference type="VEuPathDB" id="FungiDB:RhiirFUN_011164"/>
<dbReference type="InterPro" id="IPR010095">
    <property type="entry name" value="Cas12f1-like_TNB"/>
</dbReference>
<accession>A0A2I1H755</accession>
<keyword evidence="1" id="KW-0238">DNA-binding</keyword>
<evidence type="ECO:0000259" key="2">
    <source>
        <dbReference type="Pfam" id="PF07282"/>
    </source>
</evidence>
<gene>
    <name evidence="3" type="ORF">RhiirA4_548356</name>
</gene>
<organism evidence="3 4">
    <name type="scientific">Rhizophagus irregularis</name>
    <dbReference type="NCBI Taxonomy" id="588596"/>
    <lineage>
        <taxon>Eukaryota</taxon>
        <taxon>Fungi</taxon>
        <taxon>Fungi incertae sedis</taxon>
        <taxon>Mucoromycota</taxon>
        <taxon>Glomeromycotina</taxon>
        <taxon>Glomeromycetes</taxon>
        <taxon>Glomerales</taxon>
        <taxon>Glomeraceae</taxon>
        <taxon>Rhizophagus</taxon>
    </lineage>
</organism>
<dbReference type="VEuPathDB" id="FungiDB:FUN_008348"/>
<comment type="caution">
    <text evidence="3">The sequence shown here is derived from an EMBL/GenBank/DDBJ whole genome shotgun (WGS) entry which is preliminary data.</text>
</comment>
<protein>
    <recommendedName>
        <fullName evidence="2">Cas12f1-like TNB domain-containing protein</fullName>
    </recommendedName>
</protein>
<dbReference type="GO" id="GO:0003677">
    <property type="term" value="F:DNA binding"/>
    <property type="evidence" value="ECO:0007669"/>
    <property type="project" value="UniProtKB-KW"/>
</dbReference>
<dbReference type="Pfam" id="PF07282">
    <property type="entry name" value="Cas12f1-like_TNB"/>
    <property type="match status" value="1"/>
</dbReference>
<name>A0A2I1H755_9GLOM</name>
<sequence length="85" mass="9274">MIIQNEAYTSKTCSWCGNIQKIGGLKMYKCKNCDIEIDDINGARGIFLRALLDGALILSGDHAGNTYSDDTCSIECRTNPGINIL</sequence>
<dbReference type="EMBL" id="LLXI01001667">
    <property type="protein sequence ID" value="PKY54705.1"/>
    <property type="molecule type" value="Genomic_DNA"/>
</dbReference>
<keyword evidence="4" id="KW-1185">Reference proteome</keyword>
<proteinExistence type="predicted"/>
<evidence type="ECO:0000313" key="4">
    <source>
        <dbReference type="Proteomes" id="UP000234323"/>
    </source>
</evidence>